<comment type="similarity">
    <text evidence="6">Belongs to the class I-like SAM-binding methyltransferase superfamily. C5-methyltransferase family.</text>
</comment>
<dbReference type="PANTHER" id="PTHR10629:SF52">
    <property type="entry name" value="DNA (CYTOSINE-5)-METHYLTRANSFERASE 1"/>
    <property type="match status" value="1"/>
</dbReference>
<evidence type="ECO:0000256" key="4">
    <source>
        <dbReference type="ARBA" id="ARBA00022691"/>
    </source>
</evidence>
<keyword evidence="3 6" id="KW-0808">Transferase</keyword>
<evidence type="ECO:0000256" key="6">
    <source>
        <dbReference type="PROSITE-ProRule" id="PRU01016"/>
    </source>
</evidence>
<dbReference type="Proteomes" id="UP000031967">
    <property type="component" value="Unassembled WGS sequence"/>
</dbReference>
<dbReference type="PANTHER" id="PTHR10629">
    <property type="entry name" value="CYTOSINE-SPECIFIC METHYLTRANSFERASE"/>
    <property type="match status" value="1"/>
</dbReference>
<evidence type="ECO:0000256" key="5">
    <source>
        <dbReference type="ARBA" id="ARBA00022747"/>
    </source>
</evidence>
<dbReference type="PROSITE" id="PS51679">
    <property type="entry name" value="SAM_MT_C5"/>
    <property type="match status" value="1"/>
</dbReference>
<reference evidence="7 8" key="1">
    <citation type="submission" date="2014-12" db="EMBL/GenBank/DDBJ databases">
        <title>Draft genome sequence of Paenibacillus kamchatkensis strain B-2647.</title>
        <authorList>
            <person name="Karlyshev A.V."/>
            <person name="Kudryashova E.B."/>
        </authorList>
    </citation>
    <scope>NUCLEOTIDE SEQUENCE [LARGE SCALE GENOMIC DNA]</scope>
    <source>
        <strain evidence="7 8">VKM B-2647</strain>
    </source>
</reference>
<sequence length="586" mass="64465">MVVDNFAGGGGASTGIELATGRSVDVAINHDRAAIAMHEANHPYTLHYCEDVWAVDPRTVMPGRRVGLLWLSPDCTHHSKARGGKPREKKIRGLAWVALRWAATRRPRVIMLENVEEFVTWGPLDKNGQPIEKQKGRIFRTFVNALKFQGYDVEWRELRACDYGAPTIRKRFFLVARCDGRPIVWPEPTYGAPDSLEVQAGKRQPWRTAAECIDWSIPVPSIFDTSEEIKEKYGIKVVRPLADNTLRRIARGLVKFVINNPRPFIAPTECISTPYITRIGQTGFGGDRLSYDLRDPLTTITTKNEHMLIVPHITKFRTGATGSAVDEPLHTITSGAGSIRPAGAAHAMGLVTAFLTQYHTETNTGSVRGQDIDSPLLTQDTSNRFGLVTAYIARHFGESIGSSMNDPLGTVTAGGGGKSALIAANLVKFRNQNVGQPVDKPLHTVTAGGNHHGLVYAFLTAYYGASIGQELSQPIGTVTTHDRYGLVLLKIDDVLYEIVDIGMRMLEPHELYAAQGFPKNYIISGYNVNGKPVTKADQVARCGNSVPPQFAEALVRANLPEHCTGSKNRLTFERYAEQIGQLQLSM</sequence>
<evidence type="ECO:0000256" key="2">
    <source>
        <dbReference type="ARBA" id="ARBA00022603"/>
    </source>
</evidence>
<dbReference type="PRINTS" id="PR00105">
    <property type="entry name" value="C5METTRFRASE"/>
</dbReference>
<keyword evidence="8" id="KW-1185">Reference proteome</keyword>
<evidence type="ECO:0000256" key="3">
    <source>
        <dbReference type="ARBA" id="ARBA00022679"/>
    </source>
</evidence>
<dbReference type="EC" id="2.1.1.37" evidence="1"/>
<dbReference type="InterPro" id="IPR050390">
    <property type="entry name" value="C5-Methyltransferase"/>
</dbReference>
<protein>
    <recommendedName>
        <fullName evidence="1">DNA (cytosine-5-)-methyltransferase</fullName>
        <ecNumber evidence="1">2.1.1.37</ecNumber>
    </recommendedName>
</protein>
<keyword evidence="5" id="KW-0680">Restriction system</keyword>
<evidence type="ECO:0000256" key="1">
    <source>
        <dbReference type="ARBA" id="ARBA00011975"/>
    </source>
</evidence>
<keyword evidence="2 6" id="KW-0489">Methyltransferase</keyword>
<dbReference type="GO" id="GO:0032259">
    <property type="term" value="P:methylation"/>
    <property type="evidence" value="ECO:0007669"/>
    <property type="project" value="UniProtKB-KW"/>
</dbReference>
<dbReference type="EMBL" id="JXAK01000003">
    <property type="protein sequence ID" value="KIL42189.1"/>
    <property type="molecule type" value="Genomic_DNA"/>
</dbReference>
<proteinExistence type="inferred from homology"/>
<evidence type="ECO:0000313" key="7">
    <source>
        <dbReference type="EMBL" id="KIL42189.1"/>
    </source>
</evidence>
<dbReference type="Gene3D" id="3.90.120.10">
    <property type="entry name" value="DNA Methylase, subunit A, domain 2"/>
    <property type="match status" value="1"/>
</dbReference>
<gene>
    <name evidence="7" type="ORF">SD70_02665</name>
</gene>
<evidence type="ECO:0000313" key="8">
    <source>
        <dbReference type="Proteomes" id="UP000031967"/>
    </source>
</evidence>
<dbReference type="GO" id="GO:0008168">
    <property type="term" value="F:methyltransferase activity"/>
    <property type="evidence" value="ECO:0007669"/>
    <property type="project" value="UniProtKB-KW"/>
</dbReference>
<dbReference type="SUPFAM" id="SSF53335">
    <property type="entry name" value="S-adenosyl-L-methionine-dependent methyltransferases"/>
    <property type="match status" value="1"/>
</dbReference>
<dbReference type="InterPro" id="IPR001525">
    <property type="entry name" value="C5_MeTfrase"/>
</dbReference>
<dbReference type="Gene3D" id="3.40.50.150">
    <property type="entry name" value="Vaccinia Virus protein VP39"/>
    <property type="match status" value="1"/>
</dbReference>
<organism evidence="7 8">
    <name type="scientific">Gordoniibacillus kamchatkensis</name>
    <dbReference type="NCBI Taxonomy" id="1590651"/>
    <lineage>
        <taxon>Bacteria</taxon>
        <taxon>Bacillati</taxon>
        <taxon>Bacillota</taxon>
        <taxon>Bacilli</taxon>
        <taxon>Bacillales</taxon>
        <taxon>Paenibacillaceae</taxon>
        <taxon>Gordoniibacillus</taxon>
    </lineage>
</organism>
<accession>A0ABR5AMG9</accession>
<name>A0ABR5AMG9_9BACL</name>
<dbReference type="InterPro" id="IPR029063">
    <property type="entry name" value="SAM-dependent_MTases_sf"/>
</dbReference>
<comment type="caution">
    <text evidence="7">The sequence shown here is derived from an EMBL/GenBank/DDBJ whole genome shotgun (WGS) entry which is preliminary data.</text>
</comment>
<dbReference type="Pfam" id="PF00145">
    <property type="entry name" value="DNA_methylase"/>
    <property type="match status" value="1"/>
</dbReference>
<feature type="active site" evidence="6">
    <location>
        <position position="75"/>
    </location>
</feature>
<keyword evidence="4 6" id="KW-0949">S-adenosyl-L-methionine</keyword>